<comment type="caution">
    <text evidence="5">The sequence shown here is derived from an EMBL/GenBank/DDBJ whole genome shotgun (WGS) entry which is preliminary data.</text>
</comment>
<feature type="domain" description="Zinc knuckle CX2CX4HX4C" evidence="4">
    <location>
        <begin position="135"/>
        <end position="182"/>
    </location>
</feature>
<dbReference type="PANTHER" id="PTHR31286">
    <property type="entry name" value="GLYCINE-RICH CELL WALL STRUCTURAL PROTEIN 1.8-LIKE"/>
    <property type="match status" value="1"/>
</dbReference>
<keyword evidence="6" id="KW-1185">Reference proteome</keyword>
<dbReference type="AlphaFoldDB" id="A0AAW2BN17"/>
<sequence>MYFTVLGLRLFTVSIGLVRYDTMENLEEDFEIQDMSNHIFIFVFESEVDANRVLLGEPWSFDKYLVVLRRYEDHSSLRRLHFDTTKFWVQVHDLPIRRMVTKTTESLCKFVGRVIHSTDRSKTECGDFMRIRVEVDVHKPLCRGRRVRFSPNREGWVSFQYERLPIFCHWCGVLNHDSKECDLWLQSKGELRIENQEYGSWLKADPPSLIRKKVVRVCGMGVPNSTSSRGHSMMERPAINTGTVIPIKGAISHILRNEEAFQTHPKEIDMVLEGHMHNDKGESDSSFLEEEHVQSIGEGPRLSKIKKQATWTRLVCMDARPVEIIKEGAKSILGKRNMLAMFADGESEDTTSTGKRGKVNDDLQMTE</sequence>
<evidence type="ECO:0000256" key="1">
    <source>
        <dbReference type="SAM" id="MobiDB-lite"/>
    </source>
</evidence>
<evidence type="ECO:0008006" key="7">
    <source>
        <dbReference type="Google" id="ProtNLM"/>
    </source>
</evidence>
<feature type="region of interest" description="Disordered" evidence="1">
    <location>
        <begin position="344"/>
        <end position="367"/>
    </location>
</feature>
<evidence type="ECO:0000256" key="2">
    <source>
        <dbReference type="SAM" id="SignalP"/>
    </source>
</evidence>
<dbReference type="InterPro" id="IPR025558">
    <property type="entry name" value="DUF4283"/>
</dbReference>
<evidence type="ECO:0000259" key="3">
    <source>
        <dbReference type="Pfam" id="PF14111"/>
    </source>
</evidence>
<feature type="chain" id="PRO_5043677089" description="DUF4283 domain-containing protein" evidence="2">
    <location>
        <begin position="21"/>
        <end position="367"/>
    </location>
</feature>
<evidence type="ECO:0000313" key="5">
    <source>
        <dbReference type="EMBL" id="KAK9987399.1"/>
    </source>
</evidence>
<dbReference type="Pfam" id="PF14111">
    <property type="entry name" value="DUF4283"/>
    <property type="match status" value="1"/>
</dbReference>
<evidence type="ECO:0000259" key="4">
    <source>
        <dbReference type="Pfam" id="PF14392"/>
    </source>
</evidence>
<dbReference type="Proteomes" id="UP001459277">
    <property type="component" value="Unassembled WGS sequence"/>
</dbReference>
<reference evidence="5 6" key="1">
    <citation type="submission" date="2024-01" db="EMBL/GenBank/DDBJ databases">
        <title>A telomere-to-telomere, gap-free genome of sweet tea (Lithocarpus litseifolius).</title>
        <authorList>
            <person name="Zhou J."/>
        </authorList>
    </citation>
    <scope>NUCLEOTIDE SEQUENCE [LARGE SCALE GENOMIC DNA]</scope>
    <source>
        <strain evidence="5">Zhou-2022a</strain>
        <tissue evidence="5">Leaf</tissue>
    </source>
</reference>
<keyword evidence="2" id="KW-0732">Signal</keyword>
<proteinExistence type="predicted"/>
<gene>
    <name evidence="5" type="ORF">SO802_032350</name>
</gene>
<dbReference type="PANTHER" id="PTHR31286:SF62">
    <property type="entry name" value="ZINC FINGER, CCHC-TYPE-LIKE PROTEIN"/>
    <property type="match status" value="1"/>
</dbReference>
<dbReference type="Pfam" id="PF14392">
    <property type="entry name" value="zf-CCHC_4"/>
    <property type="match status" value="1"/>
</dbReference>
<dbReference type="InterPro" id="IPR025836">
    <property type="entry name" value="Zn_knuckle_CX2CX4HX4C"/>
</dbReference>
<name>A0AAW2BN17_9ROSI</name>
<feature type="domain" description="DUF4283" evidence="3">
    <location>
        <begin position="27"/>
        <end position="76"/>
    </location>
</feature>
<evidence type="ECO:0000313" key="6">
    <source>
        <dbReference type="Proteomes" id="UP001459277"/>
    </source>
</evidence>
<organism evidence="5 6">
    <name type="scientific">Lithocarpus litseifolius</name>
    <dbReference type="NCBI Taxonomy" id="425828"/>
    <lineage>
        <taxon>Eukaryota</taxon>
        <taxon>Viridiplantae</taxon>
        <taxon>Streptophyta</taxon>
        <taxon>Embryophyta</taxon>
        <taxon>Tracheophyta</taxon>
        <taxon>Spermatophyta</taxon>
        <taxon>Magnoliopsida</taxon>
        <taxon>eudicotyledons</taxon>
        <taxon>Gunneridae</taxon>
        <taxon>Pentapetalae</taxon>
        <taxon>rosids</taxon>
        <taxon>fabids</taxon>
        <taxon>Fagales</taxon>
        <taxon>Fagaceae</taxon>
        <taxon>Lithocarpus</taxon>
    </lineage>
</organism>
<accession>A0AAW2BN17</accession>
<dbReference type="InterPro" id="IPR040256">
    <property type="entry name" value="At4g02000-like"/>
</dbReference>
<dbReference type="EMBL" id="JAZDWU010000011">
    <property type="protein sequence ID" value="KAK9987399.1"/>
    <property type="molecule type" value="Genomic_DNA"/>
</dbReference>
<feature type="signal peptide" evidence="2">
    <location>
        <begin position="1"/>
        <end position="20"/>
    </location>
</feature>
<protein>
    <recommendedName>
        <fullName evidence="7">DUF4283 domain-containing protein</fullName>
    </recommendedName>
</protein>